<dbReference type="Pfam" id="PF05036">
    <property type="entry name" value="SPOR"/>
    <property type="match status" value="1"/>
</dbReference>
<keyword evidence="4" id="KW-1185">Reference proteome</keyword>
<protein>
    <submittedName>
        <fullName evidence="3">SPOR domain-containing protein</fullName>
    </submittedName>
</protein>
<evidence type="ECO:0000313" key="3">
    <source>
        <dbReference type="EMBL" id="MFB5945437.1"/>
    </source>
</evidence>
<evidence type="ECO:0000256" key="1">
    <source>
        <dbReference type="SAM" id="SignalP"/>
    </source>
</evidence>
<sequence length="145" mass="17017">MNYKSIILSLSLLLFSVAVFAQEKKGNLEIVKSPMIDLLQERRVYFENNPVEVRPVDKENGTRSTVLGFRVQIYSGSSRNEAYATQARFQKQYKDIATYVSYTQPNYRVKVGDFRSRSEAQAFMREVKNDYPMVFLFTEQVYVYY</sequence>
<dbReference type="InterPro" id="IPR007730">
    <property type="entry name" value="SPOR-like_dom"/>
</dbReference>
<feature type="domain" description="SPOR" evidence="2">
    <location>
        <begin position="63"/>
        <end position="145"/>
    </location>
</feature>
<dbReference type="EMBL" id="JBBVGT010000002">
    <property type="protein sequence ID" value="MFB5945437.1"/>
    <property type="molecule type" value="Genomic_DNA"/>
</dbReference>
<keyword evidence="1" id="KW-0732">Signal</keyword>
<dbReference type="SUPFAM" id="SSF110997">
    <property type="entry name" value="Sporulation related repeat"/>
    <property type="match status" value="1"/>
</dbReference>
<feature type="chain" id="PRO_5046672383" evidence="1">
    <location>
        <begin position="22"/>
        <end position="145"/>
    </location>
</feature>
<accession>A0ABV5CD12</accession>
<proteinExistence type="predicted"/>
<gene>
    <name evidence="3" type="ORF">WKR92_06305</name>
</gene>
<comment type="caution">
    <text evidence="3">The sequence shown here is derived from an EMBL/GenBank/DDBJ whole genome shotgun (WGS) entry which is preliminary data.</text>
</comment>
<dbReference type="Gene3D" id="3.30.70.1070">
    <property type="entry name" value="Sporulation related repeat"/>
    <property type="match status" value="1"/>
</dbReference>
<name>A0ABV5CD12_9SPHI</name>
<evidence type="ECO:0000313" key="4">
    <source>
        <dbReference type="Proteomes" id="UP001580928"/>
    </source>
</evidence>
<dbReference type="PROSITE" id="PS51724">
    <property type="entry name" value="SPOR"/>
    <property type="match status" value="1"/>
</dbReference>
<dbReference type="RefSeq" id="WP_375556978.1">
    <property type="nucleotide sequence ID" value="NZ_JBBVGT010000002.1"/>
</dbReference>
<evidence type="ECO:0000259" key="2">
    <source>
        <dbReference type="PROSITE" id="PS51724"/>
    </source>
</evidence>
<organism evidence="3 4">
    <name type="scientific">Albibacterium profundi</name>
    <dbReference type="NCBI Taxonomy" id="3134906"/>
    <lineage>
        <taxon>Bacteria</taxon>
        <taxon>Pseudomonadati</taxon>
        <taxon>Bacteroidota</taxon>
        <taxon>Sphingobacteriia</taxon>
        <taxon>Sphingobacteriales</taxon>
        <taxon>Sphingobacteriaceae</taxon>
        <taxon>Albibacterium</taxon>
    </lineage>
</organism>
<dbReference type="InterPro" id="IPR036680">
    <property type="entry name" value="SPOR-like_sf"/>
</dbReference>
<dbReference type="Proteomes" id="UP001580928">
    <property type="component" value="Unassembled WGS sequence"/>
</dbReference>
<reference evidence="3 4" key="1">
    <citation type="submission" date="2024-04" db="EMBL/GenBank/DDBJ databases">
        <title>Albibacterium profundi sp. nov., isolated from sediment of the Challenger Deep of Mariana Trench.</title>
        <authorList>
            <person name="Wang Y."/>
        </authorList>
    </citation>
    <scope>NUCLEOTIDE SEQUENCE [LARGE SCALE GENOMIC DNA]</scope>
    <source>
        <strain evidence="3 4">RHL897</strain>
    </source>
</reference>
<feature type="signal peptide" evidence="1">
    <location>
        <begin position="1"/>
        <end position="21"/>
    </location>
</feature>